<accession>A0A8J7GC27</accession>
<gene>
    <name evidence="1" type="ORF">IW245_001010</name>
</gene>
<evidence type="ECO:0000313" key="1">
    <source>
        <dbReference type="EMBL" id="MBG6134816.1"/>
    </source>
</evidence>
<dbReference type="EMBL" id="JADOUF010000001">
    <property type="protein sequence ID" value="MBG6134816.1"/>
    <property type="molecule type" value="Genomic_DNA"/>
</dbReference>
<comment type="caution">
    <text evidence="1">The sequence shown here is derived from an EMBL/GenBank/DDBJ whole genome shotgun (WGS) entry which is preliminary data.</text>
</comment>
<protein>
    <submittedName>
        <fullName evidence="1">Uncharacterized protein</fullName>
    </submittedName>
</protein>
<evidence type="ECO:0000313" key="2">
    <source>
        <dbReference type="Proteomes" id="UP000622552"/>
    </source>
</evidence>
<name>A0A8J7GC27_9ACTN</name>
<organism evidence="1 2">
    <name type="scientific">Longispora fulva</name>
    <dbReference type="NCBI Taxonomy" id="619741"/>
    <lineage>
        <taxon>Bacteria</taxon>
        <taxon>Bacillati</taxon>
        <taxon>Actinomycetota</taxon>
        <taxon>Actinomycetes</taxon>
        <taxon>Micromonosporales</taxon>
        <taxon>Micromonosporaceae</taxon>
        <taxon>Longispora</taxon>
    </lineage>
</organism>
<dbReference type="AlphaFoldDB" id="A0A8J7GC27"/>
<sequence length="423" mass="45958">MSAAGTAHWYLEQEARALVTRLDRVRPFAVHETMVPAAALAPTAQSAIDQFLIRGRRELRALIGGYLRWLAGPGRAAAPEEQQRRFTLLRLRFNDVLSQFDLFTEVITQRSEHATGVWLSGLDVLATDALRLPDAPPIACYLARGPGAAIRRVRTQLPGGAANPVAIIRVPRERMVGHGIASSLVHEVGHQAAALLSLVEVVRPTLAARSGPEWASWSRWISEILADLWSVSRLGTGSTLGLMAVVSLPRWAVFRPGGADPHPVPWLRVLVSCAFGRALYPHRQWDALSALWRGLYPPRGLAPGYAELLGRLEASIPAFVDHVLAVRPPALGGATLGDHLVLPSRRPERLLAFWHAFRDRPAGLGAQPPTLVFAAVGQARAAGLITPEAESRLLGRLLTHWALRSSLDTAAACSTHTIEENKP</sequence>
<keyword evidence="2" id="KW-1185">Reference proteome</keyword>
<dbReference type="Proteomes" id="UP000622552">
    <property type="component" value="Unassembled WGS sequence"/>
</dbReference>
<reference evidence="1" key="1">
    <citation type="submission" date="2020-11" db="EMBL/GenBank/DDBJ databases">
        <title>Sequencing the genomes of 1000 actinobacteria strains.</title>
        <authorList>
            <person name="Klenk H.-P."/>
        </authorList>
    </citation>
    <scope>NUCLEOTIDE SEQUENCE</scope>
    <source>
        <strain evidence="1">DSM 45356</strain>
    </source>
</reference>
<proteinExistence type="predicted"/>
<dbReference type="RefSeq" id="WP_197002005.1">
    <property type="nucleotide sequence ID" value="NZ_BONS01000004.1"/>
</dbReference>